<evidence type="ECO:0008006" key="4">
    <source>
        <dbReference type="Google" id="ProtNLM"/>
    </source>
</evidence>
<proteinExistence type="predicted"/>
<dbReference type="RefSeq" id="WP_095987175.1">
    <property type="nucleotide sequence ID" value="NZ_CP022098.1"/>
</dbReference>
<evidence type="ECO:0000256" key="1">
    <source>
        <dbReference type="SAM" id="SignalP"/>
    </source>
</evidence>
<dbReference type="EMBL" id="CP022098">
    <property type="protein sequence ID" value="ATB39091.1"/>
    <property type="molecule type" value="Genomic_DNA"/>
</dbReference>
<name>A0A250J6N1_9BACT</name>
<organism evidence="2 3">
    <name type="scientific">Cystobacter fuscus</name>
    <dbReference type="NCBI Taxonomy" id="43"/>
    <lineage>
        <taxon>Bacteria</taxon>
        <taxon>Pseudomonadati</taxon>
        <taxon>Myxococcota</taxon>
        <taxon>Myxococcia</taxon>
        <taxon>Myxococcales</taxon>
        <taxon>Cystobacterineae</taxon>
        <taxon>Archangiaceae</taxon>
        <taxon>Cystobacter</taxon>
    </lineage>
</organism>
<dbReference type="Proteomes" id="UP000217257">
    <property type="component" value="Chromosome"/>
</dbReference>
<accession>A0A250J6N1</accession>
<feature type="chain" id="PRO_5013123496" description="Lipoprotein" evidence="1">
    <location>
        <begin position="26"/>
        <end position="162"/>
    </location>
</feature>
<evidence type="ECO:0000313" key="3">
    <source>
        <dbReference type="Proteomes" id="UP000217257"/>
    </source>
</evidence>
<keyword evidence="1" id="KW-0732">Signal</keyword>
<dbReference type="KEGG" id="cfus:CYFUS_004530"/>
<gene>
    <name evidence="2" type="ORF">CYFUS_004530</name>
</gene>
<feature type="signal peptide" evidence="1">
    <location>
        <begin position="1"/>
        <end position="25"/>
    </location>
</feature>
<evidence type="ECO:0000313" key="2">
    <source>
        <dbReference type="EMBL" id="ATB39091.1"/>
    </source>
</evidence>
<reference evidence="2 3" key="1">
    <citation type="submission" date="2017-06" db="EMBL/GenBank/DDBJ databases">
        <title>Sequencing and comparative analysis of myxobacterial genomes.</title>
        <authorList>
            <person name="Rupp O."/>
            <person name="Goesmann A."/>
            <person name="Sogaard-Andersen L."/>
        </authorList>
    </citation>
    <scope>NUCLEOTIDE SEQUENCE [LARGE SCALE GENOMIC DNA]</scope>
    <source>
        <strain evidence="2 3">DSM 52655</strain>
    </source>
</reference>
<sequence length="162" mass="17182">MRTFTTTCSLLVSALLFLGSAPAEAQTFTLTPTCPAPCGSDYLGPVWTKPSNAIYDSHTIDVRLTAATLLRSTSQHLAKTLLATNPKLLLKLEMGCLLGDCSVSANLYNDQTGALLASVTGKAVVSNPTATRNIWYSVTKFANETVAPSVTFQVLGQTYFAG</sequence>
<dbReference type="AlphaFoldDB" id="A0A250J6N1"/>
<protein>
    <recommendedName>
        <fullName evidence="4">Lipoprotein</fullName>
    </recommendedName>
</protein>